<organism evidence="1 2">
    <name type="scientific">Zarea fungicola</name>
    <dbReference type="NCBI Taxonomy" id="93591"/>
    <lineage>
        <taxon>Eukaryota</taxon>
        <taxon>Fungi</taxon>
        <taxon>Dikarya</taxon>
        <taxon>Ascomycota</taxon>
        <taxon>Pezizomycotina</taxon>
        <taxon>Sordariomycetes</taxon>
        <taxon>Hypocreomycetidae</taxon>
        <taxon>Hypocreales</taxon>
        <taxon>Cordycipitaceae</taxon>
        <taxon>Zarea</taxon>
    </lineage>
</organism>
<name>A0ACC1NFV9_9HYPO</name>
<dbReference type="Proteomes" id="UP001143910">
    <property type="component" value="Unassembled WGS sequence"/>
</dbReference>
<keyword evidence="2" id="KW-1185">Reference proteome</keyword>
<sequence>MTVNSHCAILAVGIISSGSQRSTKTCVSTEGKVRSEYPHSAPSRWWEKAFDGRKKNCPPLLLPIEPFLFKLSRVGTVNAYGVKLPKMRNTLIFAGNSCPVLTKQICENLGMQPADAELTQFSNGETSVRILTSVREKDVFVIQSGSPKINDSIMELLIMINACKGGSANKITAVLPYFPYSRQSKKKSHRGAITARMLANLLNVAGVKHVITVDLHASQMQGFFRCPVDNLHAEPIIARWIRRNVPHWKEAVVVSKNAGGTKRVTSLADALKLNFGMVTTDRKRTTNMSSSMIMNHFDTEDRRPALETSTSASIRPSRDAEEVLASQEALLAKKTVISADSQGSPKRSHAANARLASGNVTPTRTGSATPSSSIGVDAPDEDGYDDHRPQEVTHGRLVHGHVVEDDFPSPQSPEDKSDAEDDPMAASHASSFFVPEKQALGGSSDPTASSDEEDNVYQDTKTEHMITLVGDVKNKTVFIVDDMIDKPGSWIAAAETVVKRGRAKKVYCIATHGVFGADCLDRLQACECIDSIVVTNSFPISHDRVKGITKLVVLDLSILLSEAIRRNHYGESISPLYQHTD</sequence>
<reference evidence="1" key="1">
    <citation type="submission" date="2022-08" db="EMBL/GenBank/DDBJ databases">
        <title>Genome Sequence of Lecanicillium fungicola.</title>
        <authorList>
            <person name="Buettner E."/>
        </authorList>
    </citation>
    <scope>NUCLEOTIDE SEQUENCE</scope>
    <source>
        <strain evidence="1">Babe33</strain>
    </source>
</reference>
<accession>A0ACC1NFV9</accession>
<evidence type="ECO:0000313" key="2">
    <source>
        <dbReference type="Proteomes" id="UP001143910"/>
    </source>
</evidence>
<dbReference type="EMBL" id="JANJQO010000437">
    <property type="protein sequence ID" value="KAJ2977794.1"/>
    <property type="molecule type" value="Genomic_DNA"/>
</dbReference>
<comment type="caution">
    <text evidence="1">The sequence shown here is derived from an EMBL/GenBank/DDBJ whole genome shotgun (WGS) entry which is preliminary data.</text>
</comment>
<protein>
    <submittedName>
        <fullName evidence="1">Uncharacterized protein</fullName>
    </submittedName>
</protein>
<evidence type="ECO:0000313" key="1">
    <source>
        <dbReference type="EMBL" id="KAJ2977794.1"/>
    </source>
</evidence>
<proteinExistence type="predicted"/>
<gene>
    <name evidence="1" type="ORF">NQ176_g4169</name>
</gene>